<evidence type="ECO:0000313" key="1">
    <source>
        <dbReference type="EMBL" id="JAH33961.1"/>
    </source>
</evidence>
<dbReference type="EMBL" id="GBXM01074616">
    <property type="protein sequence ID" value="JAH33961.1"/>
    <property type="molecule type" value="Transcribed_RNA"/>
</dbReference>
<protein>
    <submittedName>
        <fullName evidence="1">Uncharacterized protein</fullName>
    </submittedName>
</protein>
<reference evidence="1" key="1">
    <citation type="submission" date="2014-11" db="EMBL/GenBank/DDBJ databases">
        <authorList>
            <person name="Amaro Gonzalez C."/>
        </authorList>
    </citation>
    <scope>NUCLEOTIDE SEQUENCE</scope>
</reference>
<organism evidence="1">
    <name type="scientific">Anguilla anguilla</name>
    <name type="common">European freshwater eel</name>
    <name type="synonym">Muraena anguilla</name>
    <dbReference type="NCBI Taxonomy" id="7936"/>
    <lineage>
        <taxon>Eukaryota</taxon>
        <taxon>Metazoa</taxon>
        <taxon>Chordata</taxon>
        <taxon>Craniata</taxon>
        <taxon>Vertebrata</taxon>
        <taxon>Euteleostomi</taxon>
        <taxon>Actinopterygii</taxon>
        <taxon>Neopterygii</taxon>
        <taxon>Teleostei</taxon>
        <taxon>Anguilliformes</taxon>
        <taxon>Anguillidae</taxon>
        <taxon>Anguilla</taxon>
    </lineage>
</organism>
<proteinExistence type="predicted"/>
<dbReference type="AlphaFoldDB" id="A0A0E9RXY2"/>
<accession>A0A0E9RXY2</accession>
<reference evidence="1" key="2">
    <citation type="journal article" date="2015" name="Fish Shellfish Immunol.">
        <title>Early steps in the European eel (Anguilla anguilla)-Vibrio vulnificus interaction in the gills: Role of the RtxA13 toxin.</title>
        <authorList>
            <person name="Callol A."/>
            <person name="Pajuelo D."/>
            <person name="Ebbesson L."/>
            <person name="Teles M."/>
            <person name="MacKenzie S."/>
            <person name="Amaro C."/>
        </authorList>
    </citation>
    <scope>NUCLEOTIDE SEQUENCE</scope>
</reference>
<name>A0A0E9RXY2_ANGAN</name>
<sequence length="16" mass="2003">MSIYCKYSMSFCDMFF</sequence>